<feature type="region of interest" description="Disordered" evidence="1">
    <location>
        <begin position="74"/>
        <end position="130"/>
    </location>
</feature>
<dbReference type="EMBL" id="LJIJ01001254">
    <property type="protein sequence ID" value="ODM92355.1"/>
    <property type="molecule type" value="Genomic_DNA"/>
</dbReference>
<reference evidence="2 3" key="1">
    <citation type="journal article" date="2016" name="Genome Biol. Evol.">
        <title>Gene Family Evolution Reflects Adaptation to Soil Environmental Stressors in the Genome of the Collembolan Orchesella cincta.</title>
        <authorList>
            <person name="Faddeeva-Vakhrusheva A."/>
            <person name="Derks M.F."/>
            <person name="Anvar S.Y."/>
            <person name="Agamennone V."/>
            <person name="Suring W."/>
            <person name="Smit S."/>
            <person name="van Straalen N.M."/>
            <person name="Roelofs D."/>
        </authorList>
    </citation>
    <scope>NUCLEOTIDE SEQUENCE [LARGE SCALE GENOMIC DNA]</scope>
    <source>
        <tissue evidence="2">Mixed pool</tissue>
    </source>
</reference>
<name>A0A1D2MHA2_ORCCI</name>
<feature type="compositionally biased region" description="Low complexity" evidence="1">
    <location>
        <begin position="87"/>
        <end position="107"/>
    </location>
</feature>
<evidence type="ECO:0000256" key="1">
    <source>
        <dbReference type="SAM" id="MobiDB-lite"/>
    </source>
</evidence>
<gene>
    <name evidence="2" type="ORF">Ocin01_14327</name>
</gene>
<evidence type="ECO:0000313" key="2">
    <source>
        <dbReference type="EMBL" id="ODM92355.1"/>
    </source>
</evidence>
<sequence length="486" mass="54609">MMCSASSSSDDEHQFMFSPVITRKPRHLGGFTIKDDAEDLLALPSDTNSAPVVVAPIDRNGPITTYAQQHTDNKAEESFGGGGGGNVNYQNPQGYQNQQQYQQQYQPPQRPTVLHPRPQGQGQNSQQISASASVQYPQAQLLQQQSQQQFSTIYQQPQQLQNLPNIHQPIMAQFSNPQVVAYSPGVGVGYHTALLDNNVPLLLLVLKLREAELYKAAIKNPLHLIDSVLKFFKQFAVPKEHYLNTISFAGIYLFMSILFYGSEDLLQLTCDSKSKSSEKEWHYHVGRRFVPGMQVDGKLQKKFLKLFEGMHLDDDGGDGSSSEEMSAELAGVNEVCPRAQKSPLDVYLLAKDLLYKHKIHPKIWYLGLVAAALERDDMTGFKVLVLFKIVHPIDAIPDWFIPAEYIKDEMESRSRSLLNRAKRDVENDNSTLTISSTSSTQQLLVLLLPQLVPKLQKLPKDLTQEDLTYAVQQLSDPSRVSGKWKR</sequence>
<protein>
    <submittedName>
        <fullName evidence="2">Uncharacterized protein</fullName>
    </submittedName>
</protein>
<dbReference type="STRING" id="48709.A0A1D2MHA2"/>
<evidence type="ECO:0000313" key="3">
    <source>
        <dbReference type="Proteomes" id="UP000094527"/>
    </source>
</evidence>
<dbReference type="AlphaFoldDB" id="A0A1D2MHA2"/>
<organism evidence="2 3">
    <name type="scientific">Orchesella cincta</name>
    <name type="common">Springtail</name>
    <name type="synonym">Podura cincta</name>
    <dbReference type="NCBI Taxonomy" id="48709"/>
    <lineage>
        <taxon>Eukaryota</taxon>
        <taxon>Metazoa</taxon>
        <taxon>Ecdysozoa</taxon>
        <taxon>Arthropoda</taxon>
        <taxon>Hexapoda</taxon>
        <taxon>Collembola</taxon>
        <taxon>Entomobryomorpha</taxon>
        <taxon>Entomobryoidea</taxon>
        <taxon>Orchesellidae</taxon>
        <taxon>Orchesellinae</taxon>
        <taxon>Orchesella</taxon>
    </lineage>
</organism>
<proteinExistence type="predicted"/>
<comment type="caution">
    <text evidence="2">The sequence shown here is derived from an EMBL/GenBank/DDBJ whole genome shotgun (WGS) entry which is preliminary data.</text>
</comment>
<feature type="compositionally biased region" description="Polar residues" evidence="1">
    <location>
        <begin position="120"/>
        <end position="130"/>
    </location>
</feature>
<accession>A0A1D2MHA2</accession>
<dbReference type="Proteomes" id="UP000094527">
    <property type="component" value="Unassembled WGS sequence"/>
</dbReference>
<keyword evidence="3" id="KW-1185">Reference proteome</keyword>